<dbReference type="PROSITE" id="PS50812">
    <property type="entry name" value="PWWP"/>
    <property type="match status" value="1"/>
</dbReference>
<dbReference type="SUPFAM" id="SSF63748">
    <property type="entry name" value="Tudor/PWWP/MBT"/>
    <property type="match status" value="1"/>
</dbReference>
<gene>
    <name evidence="3" type="ORF">O6P43_015383</name>
</gene>
<dbReference type="AlphaFoldDB" id="A0AAD7LX26"/>
<proteinExistence type="predicted"/>
<organism evidence="3 4">
    <name type="scientific">Quillaja saponaria</name>
    <name type="common">Soap bark tree</name>
    <dbReference type="NCBI Taxonomy" id="32244"/>
    <lineage>
        <taxon>Eukaryota</taxon>
        <taxon>Viridiplantae</taxon>
        <taxon>Streptophyta</taxon>
        <taxon>Embryophyta</taxon>
        <taxon>Tracheophyta</taxon>
        <taxon>Spermatophyta</taxon>
        <taxon>Magnoliopsida</taxon>
        <taxon>eudicotyledons</taxon>
        <taxon>Gunneridae</taxon>
        <taxon>Pentapetalae</taxon>
        <taxon>rosids</taxon>
        <taxon>fabids</taxon>
        <taxon>Fabales</taxon>
        <taxon>Quillajaceae</taxon>
        <taxon>Quillaja</taxon>
    </lineage>
</organism>
<dbReference type="CDD" id="cd05162">
    <property type="entry name" value="PWWP"/>
    <property type="match status" value="1"/>
</dbReference>
<feature type="region of interest" description="Disordered" evidence="1">
    <location>
        <begin position="190"/>
        <end position="308"/>
    </location>
</feature>
<comment type="caution">
    <text evidence="3">The sequence shown here is derived from an EMBL/GenBank/DDBJ whole genome shotgun (WGS) entry which is preliminary data.</text>
</comment>
<accession>A0AAD7LX26</accession>
<dbReference type="EMBL" id="JARAOO010000006">
    <property type="protein sequence ID" value="KAJ7965809.1"/>
    <property type="molecule type" value="Genomic_DNA"/>
</dbReference>
<feature type="compositionally biased region" description="Polar residues" evidence="1">
    <location>
        <begin position="296"/>
        <end position="306"/>
    </location>
</feature>
<dbReference type="EMBL" id="JARAOO010000006">
    <property type="protein sequence ID" value="KAJ7965810.1"/>
    <property type="molecule type" value="Genomic_DNA"/>
</dbReference>
<evidence type="ECO:0000313" key="4">
    <source>
        <dbReference type="Proteomes" id="UP001163823"/>
    </source>
</evidence>
<name>A0AAD7LX26_QUISA</name>
<evidence type="ECO:0000313" key="3">
    <source>
        <dbReference type="EMBL" id="KAJ7965809.1"/>
    </source>
</evidence>
<dbReference type="Proteomes" id="UP001163823">
    <property type="component" value="Chromosome 6"/>
</dbReference>
<evidence type="ECO:0000259" key="2">
    <source>
        <dbReference type="PROSITE" id="PS50812"/>
    </source>
</evidence>
<feature type="compositionally biased region" description="Basic and acidic residues" evidence="1">
    <location>
        <begin position="233"/>
        <end position="256"/>
    </location>
</feature>
<feature type="domain" description="PWWP" evidence="2">
    <location>
        <begin position="25"/>
        <end position="75"/>
    </location>
</feature>
<dbReference type="KEGG" id="qsa:O6P43_015383"/>
<feature type="compositionally biased region" description="Basic and acidic residues" evidence="1">
    <location>
        <begin position="130"/>
        <end position="140"/>
    </location>
</feature>
<reference evidence="3" key="1">
    <citation type="journal article" date="2023" name="Science">
        <title>Elucidation of the pathway for biosynthesis of saponin adjuvants from the soapbark tree.</title>
        <authorList>
            <person name="Reed J."/>
            <person name="Orme A."/>
            <person name="El-Demerdash A."/>
            <person name="Owen C."/>
            <person name="Martin L.B.B."/>
            <person name="Misra R.C."/>
            <person name="Kikuchi S."/>
            <person name="Rejzek M."/>
            <person name="Martin A.C."/>
            <person name="Harkess A."/>
            <person name="Leebens-Mack J."/>
            <person name="Louveau T."/>
            <person name="Stephenson M.J."/>
            <person name="Osbourn A."/>
        </authorList>
    </citation>
    <scope>NUCLEOTIDE SEQUENCE</scope>
    <source>
        <strain evidence="3">S10</strain>
    </source>
</reference>
<feature type="region of interest" description="Disordered" evidence="1">
    <location>
        <begin position="111"/>
        <end position="140"/>
    </location>
</feature>
<feature type="compositionally biased region" description="Basic and acidic residues" evidence="1">
    <location>
        <begin position="274"/>
        <end position="288"/>
    </location>
</feature>
<dbReference type="Gene3D" id="2.30.30.140">
    <property type="match status" value="1"/>
</dbReference>
<protein>
    <submittedName>
        <fullName evidence="3">PWWP domain containing protein</fullName>
    </submittedName>
</protein>
<dbReference type="Pfam" id="PF00855">
    <property type="entry name" value="PWWP"/>
    <property type="match status" value="1"/>
</dbReference>
<keyword evidence="4" id="KW-1185">Reference proteome</keyword>
<dbReference type="InterPro" id="IPR000313">
    <property type="entry name" value="PWWP_dom"/>
</dbReference>
<sequence length="330" mass="37191">MQAMNSKSQNRKDEGDEVTANLVTLGDLIWVRLPGDLWWPAQVVDDNTVSESIRPGKRSAREFLVRLYGSYEYLYADPIASRSEFEMILKQNDDSYKKIFQQSLYRDLPHMKSGRLKGQGSTSKGNVRTDACRDKKSNQSRVDDQEVEFLNFTSDAFRDSLAASVRVTKALKGKAKSSVKSSEGNISEKKGIEYSAKQDGSQRKSRQNNAIEEAKGKMSKGKYIPNAKSKKRKQDEVQKNIVQEKKSRESKQVDMKKKVKQLKPYSTSTEDDGQDRTPEQNKATHRDVLSCPSPESIISTGKCQDLSTRRTKVMESLGLIAPSGSPFQKD</sequence>
<evidence type="ECO:0000256" key="1">
    <source>
        <dbReference type="SAM" id="MobiDB-lite"/>
    </source>
</evidence>